<dbReference type="AlphaFoldDB" id="A0A4Y9FVP7"/>
<protein>
    <submittedName>
        <fullName evidence="2">Uncharacterized protein</fullName>
    </submittedName>
</protein>
<name>A0A4Y9FVP7_9MICO</name>
<keyword evidence="3" id="KW-1185">Reference proteome</keyword>
<evidence type="ECO:0000256" key="1">
    <source>
        <dbReference type="SAM" id="MobiDB-lite"/>
    </source>
</evidence>
<proteinExistence type="predicted"/>
<dbReference type="RefSeq" id="WP_135114237.1">
    <property type="nucleotide sequence ID" value="NZ_JADGLL010000014.1"/>
</dbReference>
<evidence type="ECO:0000313" key="3">
    <source>
        <dbReference type="Proteomes" id="UP000298358"/>
    </source>
</evidence>
<sequence length="104" mass="11851">MTARTPAQTSSTGYRSQAYYIHNENTHQRLKAAWWWTREEEGSSGSLSALVERLMIAEAERLESLHNDGERFPPAPEDARGVDRDGVARQAAAIRQQRRQRPTD</sequence>
<comment type="caution">
    <text evidence="2">The sequence shown here is derived from an EMBL/GenBank/DDBJ whole genome shotgun (WGS) entry which is preliminary data.</text>
</comment>
<organism evidence="2 3">
    <name type="scientific">Microbacterium paludicola</name>
    <dbReference type="NCBI Taxonomy" id="300019"/>
    <lineage>
        <taxon>Bacteria</taxon>
        <taxon>Bacillati</taxon>
        <taxon>Actinomycetota</taxon>
        <taxon>Actinomycetes</taxon>
        <taxon>Micrococcales</taxon>
        <taxon>Microbacteriaceae</taxon>
        <taxon>Microbacterium</taxon>
    </lineage>
</organism>
<dbReference type="OrthoDB" id="5068673at2"/>
<dbReference type="EMBL" id="SPQB01000014">
    <property type="protein sequence ID" value="TFU33059.1"/>
    <property type="molecule type" value="Genomic_DNA"/>
</dbReference>
<feature type="compositionally biased region" description="Basic and acidic residues" evidence="1">
    <location>
        <begin position="65"/>
        <end position="87"/>
    </location>
</feature>
<evidence type="ECO:0000313" key="2">
    <source>
        <dbReference type="EMBL" id="TFU33059.1"/>
    </source>
</evidence>
<dbReference type="Gene3D" id="6.10.180.30">
    <property type="match status" value="1"/>
</dbReference>
<feature type="region of interest" description="Disordered" evidence="1">
    <location>
        <begin position="65"/>
        <end position="104"/>
    </location>
</feature>
<dbReference type="Proteomes" id="UP000298358">
    <property type="component" value="Unassembled WGS sequence"/>
</dbReference>
<accession>A0A4Y9FVP7</accession>
<gene>
    <name evidence="2" type="ORF">E4U02_07530</name>
</gene>
<reference evidence="2 3" key="1">
    <citation type="submission" date="2019-03" db="EMBL/GenBank/DDBJ databases">
        <title>Diversity of the mouse oral microbiome.</title>
        <authorList>
            <person name="Joseph S."/>
            <person name="Aduse-Opoku J."/>
            <person name="Curtis M."/>
            <person name="Wade W."/>
            <person name="Hashim A."/>
        </authorList>
    </citation>
    <scope>NUCLEOTIDE SEQUENCE [LARGE SCALE GENOMIC DNA]</scope>
    <source>
        <strain evidence="2 3">P1012</strain>
    </source>
</reference>